<evidence type="ECO:0000313" key="2">
    <source>
        <dbReference type="EMBL" id="CCF41671.1"/>
    </source>
</evidence>
<name>H1VN67_COLHI</name>
<protein>
    <submittedName>
        <fullName evidence="2">Uncharacterized protein</fullName>
    </submittedName>
</protein>
<feature type="non-terminal residue" evidence="2">
    <location>
        <position position="1"/>
    </location>
</feature>
<sequence length="260" mass="27379">DLLGAHDAEAVGGELRDLDLPVAVDDVHGVVVVDEEAVVVHARAAAKVGAVVPGALDGRRREDPGDPEVGAADPVPQPVALAVPQRRGPRAAAVGPRATGGQVVAVAEVHARDRVADGLPVDEVEGPQDRRPRAVVEVGGREVEGAVRADGHVVVRVVLVEHRVLEGLVAAFLDGGGGGGDGSDEGEEARKERDEAKRTHRVTGTLRQQIPEMQLMSLMPLVMLVGYVLCSKVDLMPTSRYQAWYLSFVRVVELGCTPSP</sequence>
<dbReference type="HOGENOM" id="CLU_1071790_0_0_1"/>
<feature type="region of interest" description="Disordered" evidence="1">
    <location>
        <begin position="56"/>
        <end position="75"/>
    </location>
</feature>
<dbReference type="Proteomes" id="UP000007174">
    <property type="component" value="Unassembled WGS sequence"/>
</dbReference>
<proteinExistence type="predicted"/>
<evidence type="ECO:0000256" key="1">
    <source>
        <dbReference type="SAM" id="MobiDB-lite"/>
    </source>
</evidence>
<organism evidence="2 3">
    <name type="scientific">Colletotrichum higginsianum (strain IMI 349063)</name>
    <name type="common">Crucifer anthracnose fungus</name>
    <dbReference type="NCBI Taxonomy" id="759273"/>
    <lineage>
        <taxon>Eukaryota</taxon>
        <taxon>Fungi</taxon>
        <taxon>Dikarya</taxon>
        <taxon>Ascomycota</taxon>
        <taxon>Pezizomycotina</taxon>
        <taxon>Sordariomycetes</taxon>
        <taxon>Hypocreomycetidae</taxon>
        <taxon>Glomerellales</taxon>
        <taxon>Glomerellaceae</taxon>
        <taxon>Colletotrichum</taxon>
        <taxon>Colletotrichum destructivum species complex</taxon>
    </lineage>
</organism>
<feature type="region of interest" description="Disordered" evidence="1">
    <location>
        <begin position="176"/>
        <end position="203"/>
    </location>
</feature>
<accession>H1VN67</accession>
<dbReference type="AlphaFoldDB" id="H1VN67"/>
<dbReference type="EMBL" id="CACQ02004848">
    <property type="protein sequence ID" value="CCF41671.1"/>
    <property type="molecule type" value="Genomic_DNA"/>
</dbReference>
<gene>
    <name evidence="2" type="ORF">CH063_11881</name>
</gene>
<reference evidence="3" key="1">
    <citation type="journal article" date="2012" name="Nat. Genet.">
        <title>Lifestyle transitions in plant pathogenic Colletotrichum fungi deciphered by genome and transcriptome analyses.</title>
        <authorList>
            <person name="O'Connell R.J."/>
            <person name="Thon M.R."/>
            <person name="Hacquard S."/>
            <person name="Amyotte S.G."/>
            <person name="Kleemann J."/>
            <person name="Torres M.F."/>
            <person name="Damm U."/>
            <person name="Buiate E.A."/>
            <person name="Epstein L."/>
            <person name="Alkan N."/>
            <person name="Altmueller J."/>
            <person name="Alvarado-Balderrama L."/>
            <person name="Bauser C.A."/>
            <person name="Becker C."/>
            <person name="Birren B.W."/>
            <person name="Chen Z."/>
            <person name="Choi J."/>
            <person name="Crouch J.A."/>
            <person name="Duvick J.P."/>
            <person name="Farman M.A."/>
            <person name="Gan P."/>
            <person name="Heiman D."/>
            <person name="Henrissat B."/>
            <person name="Howard R.J."/>
            <person name="Kabbage M."/>
            <person name="Koch C."/>
            <person name="Kracher B."/>
            <person name="Kubo Y."/>
            <person name="Law A.D."/>
            <person name="Lebrun M.-H."/>
            <person name="Lee Y.-H."/>
            <person name="Miyara I."/>
            <person name="Moore N."/>
            <person name="Neumann U."/>
            <person name="Nordstroem K."/>
            <person name="Panaccione D.G."/>
            <person name="Panstruga R."/>
            <person name="Place M."/>
            <person name="Proctor R.H."/>
            <person name="Prusky D."/>
            <person name="Rech G."/>
            <person name="Reinhardt R."/>
            <person name="Rollins J.A."/>
            <person name="Rounsley S."/>
            <person name="Schardl C.L."/>
            <person name="Schwartz D.C."/>
            <person name="Shenoy N."/>
            <person name="Shirasu K."/>
            <person name="Sikhakolli U.R."/>
            <person name="Stueber K."/>
            <person name="Sukno S.A."/>
            <person name="Sweigard J.A."/>
            <person name="Takano Y."/>
            <person name="Takahara H."/>
            <person name="Trail F."/>
            <person name="van der Does H.C."/>
            <person name="Voll L.M."/>
            <person name="Will I."/>
            <person name="Young S."/>
            <person name="Zeng Q."/>
            <person name="Zhang J."/>
            <person name="Zhou S."/>
            <person name="Dickman M.B."/>
            <person name="Schulze-Lefert P."/>
            <person name="Ver Loren van Themaat E."/>
            <person name="Ma L.-J."/>
            <person name="Vaillancourt L.J."/>
        </authorList>
    </citation>
    <scope>NUCLEOTIDE SEQUENCE [LARGE SCALE GENOMIC DNA]</scope>
    <source>
        <strain evidence="3">IMI 349063</strain>
    </source>
</reference>
<feature type="compositionally biased region" description="Basic and acidic residues" evidence="1">
    <location>
        <begin position="188"/>
        <end position="197"/>
    </location>
</feature>
<evidence type="ECO:0000313" key="3">
    <source>
        <dbReference type="Proteomes" id="UP000007174"/>
    </source>
</evidence>